<reference evidence="1 3" key="1">
    <citation type="submission" date="2023-07" db="EMBL/GenBank/DDBJ databases">
        <title>Sorghum-associated microbial communities from plants grown in Nebraska, USA.</title>
        <authorList>
            <person name="Schachtman D."/>
        </authorList>
    </citation>
    <scope>NUCLEOTIDE SEQUENCE</scope>
    <source>
        <strain evidence="2 3">BE105</strain>
        <strain evidence="1">BE69</strain>
    </source>
</reference>
<dbReference type="AlphaFoldDB" id="A0AAJ2C021"/>
<sequence>MASPGCPTCQGSGWVCEHHPDSPSAVTTTNGCACGAPAENCDCNPDGKAEFAVVYASVEPVKESIS</sequence>
<proteinExistence type="predicted"/>
<dbReference type="EMBL" id="JAVDTS010000003">
    <property type="protein sequence ID" value="MDR6837385.1"/>
    <property type="molecule type" value="Genomic_DNA"/>
</dbReference>
<name>A0AAJ2C021_ACIDE</name>
<dbReference type="Proteomes" id="UP001249076">
    <property type="component" value="Unassembled WGS sequence"/>
</dbReference>
<evidence type="ECO:0000313" key="2">
    <source>
        <dbReference type="EMBL" id="MDR6837385.1"/>
    </source>
</evidence>
<keyword evidence="3" id="KW-1185">Reference proteome</keyword>
<comment type="caution">
    <text evidence="1">The sequence shown here is derived from an EMBL/GenBank/DDBJ whole genome shotgun (WGS) entry which is preliminary data.</text>
</comment>
<dbReference type="EMBL" id="JAVDTL010000006">
    <property type="protein sequence ID" value="MDR6768669.1"/>
    <property type="molecule type" value="Genomic_DNA"/>
</dbReference>
<dbReference type="Proteomes" id="UP001253458">
    <property type="component" value="Unassembled WGS sequence"/>
</dbReference>
<organism evidence="1 4">
    <name type="scientific">Acidovorax delafieldii</name>
    <name type="common">Pseudomonas delafieldii</name>
    <dbReference type="NCBI Taxonomy" id="47920"/>
    <lineage>
        <taxon>Bacteria</taxon>
        <taxon>Pseudomonadati</taxon>
        <taxon>Pseudomonadota</taxon>
        <taxon>Betaproteobacteria</taxon>
        <taxon>Burkholderiales</taxon>
        <taxon>Comamonadaceae</taxon>
        <taxon>Acidovorax</taxon>
    </lineage>
</organism>
<evidence type="ECO:0000313" key="3">
    <source>
        <dbReference type="Proteomes" id="UP001249076"/>
    </source>
</evidence>
<protein>
    <submittedName>
        <fullName evidence="1">Uncharacterized protein</fullName>
    </submittedName>
</protein>
<evidence type="ECO:0000313" key="4">
    <source>
        <dbReference type="Proteomes" id="UP001253458"/>
    </source>
</evidence>
<gene>
    <name evidence="1" type="ORF">J2W88_003973</name>
    <name evidence="2" type="ORF">J2W93_002223</name>
</gene>
<evidence type="ECO:0000313" key="1">
    <source>
        <dbReference type="EMBL" id="MDR6768669.1"/>
    </source>
</evidence>
<accession>A0AAJ2C021</accession>